<feature type="compositionally biased region" description="Basic and acidic residues" evidence="1">
    <location>
        <begin position="182"/>
        <end position="192"/>
    </location>
</feature>
<dbReference type="RefSeq" id="WP_155445410.1">
    <property type="nucleotide sequence ID" value="NZ_JAOQNR010000005.1"/>
</dbReference>
<sequence>MRRNGAMLACLLFLLTLGFIPEARARGFLDDVFGYARNDSPTQFDYTPPRPSFSYRQAHRRDVRHRSWRVKHATARGAREHFGRHRPRVAVTMLASPTQSGIPASSPRLCCGNAQDAINQIINNDPTLRPGDAYMSHEGLKVYVGERKKDSQFVPVDHARHIGARLKQRLKEAVTTPTRVARARDAKARSQSHEPQPSAPRATRGGEKLVSGPEGRPIRLVGGFAK</sequence>
<comment type="caution">
    <text evidence="2">The sequence shown here is derived from an EMBL/GenBank/DDBJ whole genome shotgun (WGS) entry which is preliminary data.</text>
</comment>
<gene>
    <name evidence="2" type="ORF">GJ654_06955</name>
</gene>
<dbReference type="EMBL" id="WNKS01000004">
    <property type="protein sequence ID" value="MTV30729.1"/>
    <property type="molecule type" value="Genomic_DNA"/>
</dbReference>
<reference evidence="2 3" key="1">
    <citation type="submission" date="2019-11" db="EMBL/GenBank/DDBJ databases">
        <title>Whole-genome sequence of a Rhodoblastus acidophilus DSM 142.</title>
        <authorList>
            <person name="Kyndt J.A."/>
            <person name="Meyer T.E."/>
        </authorList>
    </citation>
    <scope>NUCLEOTIDE SEQUENCE [LARGE SCALE GENOMIC DNA]</scope>
    <source>
        <strain evidence="2 3">DSM 142</strain>
    </source>
</reference>
<evidence type="ECO:0000313" key="2">
    <source>
        <dbReference type="EMBL" id="MTV30729.1"/>
    </source>
</evidence>
<evidence type="ECO:0000256" key="1">
    <source>
        <dbReference type="SAM" id="MobiDB-lite"/>
    </source>
</evidence>
<proteinExistence type="predicted"/>
<feature type="region of interest" description="Disordered" evidence="1">
    <location>
        <begin position="174"/>
        <end position="226"/>
    </location>
</feature>
<dbReference type="AlphaFoldDB" id="A0A6N8DJV6"/>
<protein>
    <submittedName>
        <fullName evidence="2">Uncharacterized protein</fullName>
    </submittedName>
</protein>
<name>A0A6N8DJV6_RHOAC</name>
<accession>A0A6N8DJV6</accession>
<dbReference type="Proteomes" id="UP000439113">
    <property type="component" value="Unassembled WGS sequence"/>
</dbReference>
<evidence type="ECO:0000313" key="3">
    <source>
        <dbReference type="Proteomes" id="UP000439113"/>
    </source>
</evidence>
<organism evidence="2 3">
    <name type="scientific">Rhodoblastus acidophilus</name>
    <name type="common">Rhodopseudomonas acidophila</name>
    <dbReference type="NCBI Taxonomy" id="1074"/>
    <lineage>
        <taxon>Bacteria</taxon>
        <taxon>Pseudomonadati</taxon>
        <taxon>Pseudomonadota</taxon>
        <taxon>Alphaproteobacteria</taxon>
        <taxon>Hyphomicrobiales</taxon>
        <taxon>Rhodoblastaceae</taxon>
        <taxon>Rhodoblastus</taxon>
    </lineage>
</organism>